<keyword evidence="3" id="KW-1003">Cell membrane</keyword>
<keyword evidence="6" id="KW-0831">Ubiquinone biosynthesis</keyword>
<evidence type="ECO:0000256" key="7">
    <source>
        <dbReference type="ARBA" id="ARBA00022692"/>
    </source>
</evidence>
<dbReference type="GO" id="GO:0006744">
    <property type="term" value="P:ubiquinone biosynthetic process"/>
    <property type="evidence" value="ECO:0007669"/>
    <property type="project" value="UniProtKB-UniPathway"/>
</dbReference>
<dbReference type="InterPro" id="IPR011009">
    <property type="entry name" value="Kinase-like_dom_sf"/>
</dbReference>
<keyword evidence="7 13" id="KW-0812">Transmembrane</keyword>
<dbReference type="InterPro" id="IPR045308">
    <property type="entry name" value="UbiB_bact"/>
</dbReference>
<keyword evidence="9" id="KW-0418">Kinase</keyword>
<organism evidence="15 16">
    <name type="scientific">Arboricoccus pini</name>
    <dbReference type="NCBI Taxonomy" id="1963835"/>
    <lineage>
        <taxon>Bacteria</taxon>
        <taxon>Pseudomonadati</taxon>
        <taxon>Pseudomonadota</taxon>
        <taxon>Alphaproteobacteria</taxon>
        <taxon>Geminicoccales</taxon>
        <taxon>Geminicoccaceae</taxon>
        <taxon>Arboricoccus</taxon>
    </lineage>
</organism>
<dbReference type="UniPathway" id="UPA00232"/>
<dbReference type="CDD" id="cd13972">
    <property type="entry name" value="UbiB"/>
    <property type="match status" value="1"/>
</dbReference>
<dbReference type="GO" id="GO:0016301">
    <property type="term" value="F:kinase activity"/>
    <property type="evidence" value="ECO:0007669"/>
    <property type="project" value="UniProtKB-KW"/>
</dbReference>
<evidence type="ECO:0000256" key="3">
    <source>
        <dbReference type="ARBA" id="ARBA00022475"/>
    </source>
</evidence>
<dbReference type="AlphaFoldDB" id="A0A212QST7"/>
<feature type="transmembrane region" description="Helical" evidence="13">
    <location>
        <begin position="488"/>
        <end position="506"/>
    </location>
</feature>
<evidence type="ECO:0000313" key="15">
    <source>
        <dbReference type="EMBL" id="SNB62516.1"/>
    </source>
</evidence>
<dbReference type="NCBIfam" id="TIGR01982">
    <property type="entry name" value="UbiB"/>
    <property type="match status" value="1"/>
</dbReference>
<evidence type="ECO:0000256" key="8">
    <source>
        <dbReference type="ARBA" id="ARBA00022741"/>
    </source>
</evidence>
<evidence type="ECO:0000313" key="16">
    <source>
        <dbReference type="Proteomes" id="UP000197065"/>
    </source>
</evidence>
<accession>A0A212QST7</accession>
<keyword evidence="11 13" id="KW-1133">Transmembrane helix</keyword>
<comment type="similarity">
    <text evidence="2">Belongs to the protein kinase superfamily. ADCK protein kinase family.</text>
</comment>
<comment type="pathway">
    <text evidence="1">Cofactor biosynthesis; ubiquinone biosynthesis [regulation].</text>
</comment>
<evidence type="ECO:0000256" key="9">
    <source>
        <dbReference type="ARBA" id="ARBA00022777"/>
    </source>
</evidence>
<dbReference type="InterPro" id="IPR004147">
    <property type="entry name" value="ABC1_dom"/>
</dbReference>
<evidence type="ECO:0000256" key="5">
    <source>
        <dbReference type="ARBA" id="ARBA00022679"/>
    </source>
</evidence>
<evidence type="ECO:0000256" key="12">
    <source>
        <dbReference type="ARBA" id="ARBA00023136"/>
    </source>
</evidence>
<proteinExistence type="inferred from homology"/>
<keyword evidence="5" id="KW-0808">Transferase</keyword>
<evidence type="ECO:0000256" key="10">
    <source>
        <dbReference type="ARBA" id="ARBA00022840"/>
    </source>
</evidence>
<keyword evidence="16" id="KW-1185">Reference proteome</keyword>
<dbReference type="Pfam" id="PF03109">
    <property type="entry name" value="ABC1"/>
    <property type="match status" value="1"/>
</dbReference>
<evidence type="ECO:0000256" key="6">
    <source>
        <dbReference type="ARBA" id="ARBA00022688"/>
    </source>
</evidence>
<reference evidence="15 16" key="1">
    <citation type="submission" date="2017-06" db="EMBL/GenBank/DDBJ databases">
        <authorList>
            <person name="Kim H.J."/>
            <person name="Triplett B.A."/>
        </authorList>
    </citation>
    <scope>NUCLEOTIDE SEQUENCE [LARGE SCALE GENOMIC DNA]</scope>
    <source>
        <strain evidence="15 16">B29T1</strain>
    </source>
</reference>
<dbReference type="EMBL" id="FYEH01000003">
    <property type="protein sequence ID" value="SNB62516.1"/>
    <property type="molecule type" value="Genomic_DNA"/>
</dbReference>
<dbReference type="GO" id="GO:0005524">
    <property type="term" value="F:ATP binding"/>
    <property type="evidence" value="ECO:0007669"/>
    <property type="project" value="UniProtKB-KW"/>
</dbReference>
<protein>
    <submittedName>
        <fullName evidence="15">2-octaprenylphenol hydroxylase</fullName>
    </submittedName>
</protein>
<gene>
    <name evidence="15" type="ORF">SAMN07250955_103138</name>
</gene>
<feature type="domain" description="ABC1 atypical kinase-like" evidence="14">
    <location>
        <begin position="98"/>
        <end position="342"/>
    </location>
</feature>
<name>A0A212QST7_9PROT</name>
<dbReference type="PANTHER" id="PTHR10566">
    <property type="entry name" value="CHAPERONE-ACTIVITY OF BC1 COMPLEX CABC1 -RELATED"/>
    <property type="match status" value="1"/>
</dbReference>
<keyword evidence="10" id="KW-0067">ATP-binding</keyword>
<dbReference type="InterPro" id="IPR010232">
    <property type="entry name" value="UbiB"/>
</dbReference>
<evidence type="ECO:0000256" key="1">
    <source>
        <dbReference type="ARBA" id="ARBA00005020"/>
    </source>
</evidence>
<evidence type="ECO:0000256" key="11">
    <source>
        <dbReference type="ARBA" id="ARBA00022989"/>
    </source>
</evidence>
<dbReference type="PANTHER" id="PTHR10566:SF113">
    <property type="entry name" value="PROTEIN ACTIVITY OF BC1 COMPLEX KINASE 7, CHLOROPLASTIC"/>
    <property type="match status" value="1"/>
</dbReference>
<keyword evidence="8" id="KW-0547">Nucleotide-binding</keyword>
<evidence type="ECO:0000259" key="14">
    <source>
        <dbReference type="Pfam" id="PF03109"/>
    </source>
</evidence>
<keyword evidence="12 13" id="KW-0472">Membrane</keyword>
<evidence type="ECO:0000256" key="4">
    <source>
        <dbReference type="ARBA" id="ARBA00022519"/>
    </source>
</evidence>
<keyword evidence="4" id="KW-0997">Cell inner membrane</keyword>
<dbReference type="InterPro" id="IPR050154">
    <property type="entry name" value="UbiB_kinase"/>
</dbReference>
<sequence length="507" mass="57089">MAQVRRMKHPLRHVSRFLKIGFILARYDALFVFELVPQLEPFVRLARPITNKAAAGRPGERLAKALQELGPAFIKLGQSLATRADLVGETMARDLALLQDRLPSFPAAEARATVERQLGKPIEALFAVFEDEPVAAASIAQVHRAVTMEGDLVAVKILRPGIERRIEHDLDFFVWLANWAERLHAPLRRLRLIETVGLFARATRAEMDLRLEASAASEFALNNADDEAFGVPAVDWERTAKRVVTFEWVDGVRPDETMALDAAGLDRTAILENASRVFFNQVFRDGFFHADMHPGNMRIDPSTGRIIALDFGIMGRIDMEMRRDLALVLLGFLTRDYAKVADVFFRAGYVPVDQDKSAFTQALRAVGEPILGLPLEKISFARLLGQLLATAATFEMTTEPQLLLLQKTMVVAEGVGRALNPRINMWQVAQPLVEEWMRRHLGPAATVKRNVAEWATLFERIPRLVARLEADVQQTRVLVRDLNPRHHFYWFVIVLVAFTIGLAIGWR</sequence>
<evidence type="ECO:0000256" key="2">
    <source>
        <dbReference type="ARBA" id="ARBA00009670"/>
    </source>
</evidence>
<dbReference type="SUPFAM" id="SSF56112">
    <property type="entry name" value="Protein kinase-like (PK-like)"/>
    <property type="match status" value="1"/>
</dbReference>
<dbReference type="Proteomes" id="UP000197065">
    <property type="component" value="Unassembled WGS sequence"/>
</dbReference>
<evidence type="ECO:0000256" key="13">
    <source>
        <dbReference type="SAM" id="Phobius"/>
    </source>
</evidence>